<reference evidence="2" key="1">
    <citation type="journal article" name="BMC Genomics">
        <title>Long-read sequencing and de novo genome assembly of marine medaka (Oryzias melastigma).</title>
        <authorList>
            <person name="Liang P."/>
            <person name="Saqib H.S.A."/>
            <person name="Ni X."/>
            <person name="Shen Y."/>
        </authorList>
    </citation>
    <scope>NUCLEOTIDE SEQUENCE</scope>
    <source>
        <strain evidence="2">Bigg-433</strain>
    </source>
</reference>
<dbReference type="Proteomes" id="UP000646548">
    <property type="component" value="Unassembled WGS sequence"/>
</dbReference>
<dbReference type="AlphaFoldDB" id="A0A834C3E2"/>
<organism evidence="2 3">
    <name type="scientific">Oryzias melastigma</name>
    <name type="common">Marine medaka</name>
    <dbReference type="NCBI Taxonomy" id="30732"/>
    <lineage>
        <taxon>Eukaryota</taxon>
        <taxon>Metazoa</taxon>
        <taxon>Chordata</taxon>
        <taxon>Craniata</taxon>
        <taxon>Vertebrata</taxon>
        <taxon>Euteleostomi</taxon>
        <taxon>Actinopterygii</taxon>
        <taxon>Neopterygii</taxon>
        <taxon>Teleostei</taxon>
        <taxon>Neoteleostei</taxon>
        <taxon>Acanthomorphata</taxon>
        <taxon>Ovalentaria</taxon>
        <taxon>Atherinomorphae</taxon>
        <taxon>Beloniformes</taxon>
        <taxon>Adrianichthyidae</taxon>
        <taxon>Oryziinae</taxon>
        <taxon>Oryzias</taxon>
    </lineage>
</organism>
<evidence type="ECO:0000313" key="2">
    <source>
        <dbReference type="EMBL" id="KAF6721263.1"/>
    </source>
</evidence>
<dbReference type="EMBL" id="WKFB01000499">
    <property type="protein sequence ID" value="KAF6721263.1"/>
    <property type="molecule type" value="Genomic_DNA"/>
</dbReference>
<comment type="caution">
    <text evidence="2">The sequence shown here is derived from an EMBL/GenBank/DDBJ whole genome shotgun (WGS) entry which is preliminary data.</text>
</comment>
<protein>
    <submittedName>
        <fullName evidence="2">Uncharacterized protein</fullName>
    </submittedName>
</protein>
<accession>A0A834C3E2</accession>
<evidence type="ECO:0000256" key="1">
    <source>
        <dbReference type="SAM" id="MobiDB-lite"/>
    </source>
</evidence>
<name>A0A834C3E2_ORYME</name>
<feature type="region of interest" description="Disordered" evidence="1">
    <location>
        <begin position="1"/>
        <end position="29"/>
    </location>
</feature>
<proteinExistence type="predicted"/>
<evidence type="ECO:0000313" key="3">
    <source>
        <dbReference type="Proteomes" id="UP000646548"/>
    </source>
</evidence>
<gene>
    <name evidence="2" type="ORF">FQA47_020841</name>
</gene>
<sequence>MCQDLSLWSDRRTGRDSTANRNTSLLPEPLGLPGPESAFFLRGSSSIFPWCSPLRGHRSERRAPIKLCSFISRTQMDEGGGGRTVREVSDDSRDGLEKTGDFLEDRRFRAARSARPAAHAERTAPLFLRAAPVHSRRLHAALRISERRRVDGAVRVCAAQGWGGGLLHGEHAPGST</sequence>